<evidence type="ECO:0000256" key="4">
    <source>
        <dbReference type="ARBA" id="ARBA00022695"/>
    </source>
</evidence>
<dbReference type="GO" id="GO:0005524">
    <property type="term" value="F:ATP binding"/>
    <property type="evidence" value="ECO:0007669"/>
    <property type="project" value="UniProtKB-UniRule"/>
</dbReference>
<dbReference type="InterPro" id="IPR024902">
    <property type="entry name" value="FAD_synth_RibL"/>
</dbReference>
<comment type="catalytic activity">
    <reaction evidence="8">
        <text>FMN + ATP + H(+) = FAD + diphosphate</text>
        <dbReference type="Rhea" id="RHEA:17237"/>
        <dbReference type="ChEBI" id="CHEBI:15378"/>
        <dbReference type="ChEBI" id="CHEBI:30616"/>
        <dbReference type="ChEBI" id="CHEBI:33019"/>
        <dbReference type="ChEBI" id="CHEBI:57692"/>
        <dbReference type="ChEBI" id="CHEBI:58210"/>
        <dbReference type="EC" id="2.7.7.2"/>
    </reaction>
</comment>
<keyword evidence="5 8" id="KW-0547">Nucleotide-binding</keyword>
<keyword evidence="7 8" id="KW-0067">ATP-binding</keyword>
<evidence type="ECO:0000256" key="8">
    <source>
        <dbReference type="HAMAP-Rule" id="MF_02115"/>
    </source>
</evidence>
<dbReference type="CDD" id="cd02170">
    <property type="entry name" value="cytidylyltransferase"/>
    <property type="match status" value="1"/>
</dbReference>
<proteinExistence type="inferred from homology"/>
<sequence length="142" mass="15992">MVRVLATGTFDLLHPGHLLYFSEAKALGDELYVIVARDSMINHKPKPIIPEGQRLAMVQSLRIVDKALLGDEQDMFKPLREIKPDIVALGKNQFFQETELEAQLRAHGINAKVVRVQSFKQCELCSSAAIIRRILERNGLSI</sequence>
<keyword evidence="1 8" id="KW-0285">Flavoprotein</keyword>
<evidence type="ECO:0000256" key="3">
    <source>
        <dbReference type="ARBA" id="ARBA00022679"/>
    </source>
</evidence>
<accession>A0A284VIH7</accession>
<dbReference type="Proteomes" id="UP000218615">
    <property type="component" value="Unassembled WGS sequence"/>
</dbReference>
<feature type="domain" description="Cytidyltransferase-like" evidence="9">
    <location>
        <begin position="5"/>
        <end position="133"/>
    </location>
</feature>
<comment type="cofactor">
    <cofactor evidence="8">
        <name>a divalent metal cation</name>
        <dbReference type="ChEBI" id="CHEBI:60240"/>
    </cofactor>
</comment>
<dbReference type="Pfam" id="PF01467">
    <property type="entry name" value="CTP_transf_like"/>
    <property type="match status" value="1"/>
</dbReference>
<feature type="binding site" evidence="8">
    <location>
        <position position="92"/>
    </location>
    <ligand>
        <name>ATP</name>
        <dbReference type="ChEBI" id="CHEBI:30616"/>
    </ligand>
</feature>
<dbReference type="InterPro" id="IPR050385">
    <property type="entry name" value="Archaeal_FAD_synthase"/>
</dbReference>
<evidence type="ECO:0000256" key="7">
    <source>
        <dbReference type="ARBA" id="ARBA00022840"/>
    </source>
</evidence>
<dbReference type="PANTHER" id="PTHR43793">
    <property type="entry name" value="FAD SYNTHASE"/>
    <property type="match status" value="1"/>
</dbReference>
<comment type="function">
    <text evidence="8">Catalyzes the transfer of the AMP portion of ATP to flavin mononucleotide (FMN) to produce flavin adenine dinucleotide (FAD) coenzyme.</text>
</comment>
<dbReference type="GO" id="GO:0003919">
    <property type="term" value="F:FMN adenylyltransferase activity"/>
    <property type="evidence" value="ECO:0007669"/>
    <property type="project" value="UniProtKB-UniRule"/>
</dbReference>
<dbReference type="GO" id="GO:0006747">
    <property type="term" value="P:FAD biosynthetic process"/>
    <property type="evidence" value="ECO:0007669"/>
    <property type="project" value="UniProtKB-UniRule"/>
</dbReference>
<dbReference type="EC" id="2.7.7.2" evidence="8"/>
<dbReference type="STRING" id="1392998.ANME2D_01638"/>
<dbReference type="AlphaFoldDB" id="A0A284VIH7"/>
<evidence type="ECO:0000256" key="6">
    <source>
        <dbReference type="ARBA" id="ARBA00022827"/>
    </source>
</evidence>
<reference evidence="11" key="1">
    <citation type="submission" date="2017-06" db="EMBL/GenBank/DDBJ databases">
        <authorList>
            <person name="Cremers G."/>
        </authorList>
    </citation>
    <scope>NUCLEOTIDE SEQUENCE [LARGE SCALE GENOMIC DNA]</scope>
</reference>
<comment type="similarity">
    <text evidence="8">Belongs to the archaeal FAD synthase family.</text>
</comment>
<gene>
    <name evidence="8 10" type="primary">ribL</name>
    <name evidence="10" type="ORF">MNV_1050001</name>
</gene>
<dbReference type="EMBL" id="FZMP01000008">
    <property type="protein sequence ID" value="SNQ59041.1"/>
    <property type="molecule type" value="Genomic_DNA"/>
</dbReference>
<dbReference type="SUPFAM" id="SSF52374">
    <property type="entry name" value="Nucleotidylyl transferase"/>
    <property type="match status" value="1"/>
</dbReference>
<evidence type="ECO:0000256" key="1">
    <source>
        <dbReference type="ARBA" id="ARBA00022630"/>
    </source>
</evidence>
<dbReference type="GO" id="GO:0046444">
    <property type="term" value="P:FMN metabolic process"/>
    <property type="evidence" value="ECO:0007669"/>
    <property type="project" value="UniProtKB-UniRule"/>
</dbReference>
<dbReference type="Gene3D" id="3.40.50.620">
    <property type="entry name" value="HUPs"/>
    <property type="match status" value="1"/>
</dbReference>
<protein>
    <recommendedName>
        <fullName evidence="8">FAD synthase</fullName>
        <ecNumber evidence="8">2.7.7.2</ecNumber>
    </recommendedName>
    <alternativeName>
        <fullName evidence="8">FMN adenylyltransferase</fullName>
    </alternativeName>
    <alternativeName>
        <fullName evidence="8">Flavin adenine dinucleotide synthase</fullName>
    </alternativeName>
</protein>
<keyword evidence="6 8" id="KW-0274">FAD</keyword>
<name>A0A284VIH7_9EURY</name>
<feature type="binding site" evidence="8">
    <location>
        <begin position="14"/>
        <end position="17"/>
    </location>
    <ligand>
        <name>ATP</name>
        <dbReference type="ChEBI" id="CHEBI:30616"/>
    </ligand>
</feature>
<evidence type="ECO:0000259" key="9">
    <source>
        <dbReference type="Pfam" id="PF01467"/>
    </source>
</evidence>
<feature type="binding site" evidence="8">
    <location>
        <begin position="9"/>
        <end position="10"/>
    </location>
    <ligand>
        <name>ATP</name>
        <dbReference type="ChEBI" id="CHEBI:30616"/>
    </ligand>
</feature>
<keyword evidence="3 8" id="KW-0808">Transferase</keyword>
<feature type="binding site" evidence="8">
    <location>
        <position position="119"/>
    </location>
    <ligand>
        <name>ATP</name>
        <dbReference type="ChEBI" id="CHEBI:30616"/>
    </ligand>
</feature>
<evidence type="ECO:0000313" key="10">
    <source>
        <dbReference type="EMBL" id="SNQ59041.1"/>
    </source>
</evidence>
<dbReference type="InterPro" id="IPR004821">
    <property type="entry name" value="Cyt_trans-like"/>
</dbReference>
<dbReference type="InterPro" id="IPR014729">
    <property type="entry name" value="Rossmann-like_a/b/a_fold"/>
</dbReference>
<dbReference type="NCBIfam" id="TIGR00125">
    <property type="entry name" value="cyt_tran_rel"/>
    <property type="match status" value="1"/>
</dbReference>
<keyword evidence="2 8" id="KW-0288">FMN</keyword>
<dbReference type="OrthoDB" id="1912at2157"/>
<evidence type="ECO:0000256" key="5">
    <source>
        <dbReference type="ARBA" id="ARBA00022741"/>
    </source>
</evidence>
<dbReference type="UniPathway" id="UPA00277">
    <property type="reaction ID" value="UER00407"/>
</dbReference>
<dbReference type="PANTHER" id="PTHR43793:SF1">
    <property type="entry name" value="FAD SYNTHASE"/>
    <property type="match status" value="1"/>
</dbReference>
<evidence type="ECO:0000256" key="2">
    <source>
        <dbReference type="ARBA" id="ARBA00022643"/>
    </source>
</evidence>
<dbReference type="RefSeq" id="WP_096203443.1">
    <property type="nucleotide sequence ID" value="NZ_FZMP01000008.1"/>
</dbReference>
<keyword evidence="11" id="KW-1185">Reference proteome</keyword>
<comment type="pathway">
    <text evidence="8">Cofactor biosynthesis; FAD biosynthesis; FAD from FMN: step 1/1.</text>
</comment>
<keyword evidence="4 8" id="KW-0548">Nucleotidyltransferase</keyword>
<comment type="subunit">
    <text evidence="8">Homodimer.</text>
</comment>
<evidence type="ECO:0000313" key="11">
    <source>
        <dbReference type="Proteomes" id="UP000218615"/>
    </source>
</evidence>
<organism evidence="10 11">
    <name type="scientific">Candidatus Methanoperedens nitratireducens</name>
    <dbReference type="NCBI Taxonomy" id="1392998"/>
    <lineage>
        <taxon>Archaea</taxon>
        <taxon>Methanobacteriati</taxon>
        <taxon>Methanobacteriota</taxon>
        <taxon>Stenosarchaea group</taxon>
        <taxon>Methanomicrobia</taxon>
        <taxon>Methanosarcinales</taxon>
        <taxon>ANME-2 cluster</taxon>
        <taxon>Candidatus Methanoperedentaceae</taxon>
        <taxon>Candidatus Methanoperedens</taxon>
    </lineage>
</organism>
<dbReference type="HAMAP" id="MF_02115">
    <property type="entry name" value="FAD_synth_arch"/>
    <property type="match status" value="1"/>
</dbReference>